<evidence type="ECO:0000256" key="3">
    <source>
        <dbReference type="ARBA" id="ARBA00023211"/>
    </source>
</evidence>
<comment type="function">
    <text evidence="6">Catalyzes the interconversion of L-rhamnose and L-rhamnulose.</text>
</comment>
<dbReference type="GO" id="GO:0008740">
    <property type="term" value="F:L-rhamnose isomerase activity"/>
    <property type="evidence" value="ECO:0007669"/>
    <property type="project" value="UniProtKB-UniRule"/>
</dbReference>
<dbReference type="GO" id="GO:0005737">
    <property type="term" value="C:cytoplasm"/>
    <property type="evidence" value="ECO:0007669"/>
    <property type="project" value="UniProtKB-SubCell"/>
</dbReference>
<dbReference type="PANTHER" id="PTHR30268">
    <property type="entry name" value="L-RHAMNOSE ISOMERASE"/>
    <property type="match status" value="1"/>
</dbReference>
<evidence type="ECO:0000313" key="8">
    <source>
        <dbReference type="EMBL" id="TWU03640.1"/>
    </source>
</evidence>
<gene>
    <name evidence="6 8" type="primary">rhaA</name>
    <name evidence="8" type="ORF">Pla100_05690</name>
</gene>
<name>A0A5C6AV76_9BACT</name>
<keyword evidence="2 6" id="KW-0479">Metal-binding</keyword>
<keyword evidence="1 6" id="KW-0963">Cytoplasm</keyword>
<keyword evidence="9" id="KW-1185">Reference proteome</keyword>
<comment type="cofactor">
    <cofactor evidence="6">
        <name>Mn(2+)</name>
        <dbReference type="ChEBI" id="CHEBI:29035"/>
    </cofactor>
    <text evidence="6">Binds 1 Mn(2+) ion per subunit.</text>
</comment>
<dbReference type="RefSeq" id="WP_146576118.1">
    <property type="nucleotide sequence ID" value="NZ_SJPM01000001.1"/>
</dbReference>
<dbReference type="EMBL" id="SJPM01000001">
    <property type="protein sequence ID" value="TWU03640.1"/>
    <property type="molecule type" value="Genomic_DNA"/>
</dbReference>
<evidence type="ECO:0000256" key="1">
    <source>
        <dbReference type="ARBA" id="ARBA00022490"/>
    </source>
</evidence>
<keyword evidence="5 6" id="KW-0684">Rhamnose metabolism</keyword>
<feature type="binding site" evidence="6">
    <location>
        <position position="264"/>
    </location>
    <ligand>
        <name>Mn(2+)</name>
        <dbReference type="ChEBI" id="CHEBI:29035"/>
    </ligand>
</feature>
<accession>A0A5C6AV76</accession>
<reference evidence="8 9" key="1">
    <citation type="submission" date="2019-02" db="EMBL/GenBank/DDBJ databases">
        <title>Deep-cultivation of Planctomycetes and their phenomic and genomic characterization uncovers novel biology.</title>
        <authorList>
            <person name="Wiegand S."/>
            <person name="Jogler M."/>
            <person name="Boedeker C."/>
            <person name="Pinto D."/>
            <person name="Vollmers J."/>
            <person name="Rivas-Marin E."/>
            <person name="Kohn T."/>
            <person name="Peeters S.H."/>
            <person name="Heuer A."/>
            <person name="Rast P."/>
            <person name="Oberbeckmann S."/>
            <person name="Bunk B."/>
            <person name="Jeske O."/>
            <person name="Meyerdierks A."/>
            <person name="Storesund J.E."/>
            <person name="Kallscheuer N."/>
            <person name="Luecker S."/>
            <person name="Lage O.M."/>
            <person name="Pohl T."/>
            <person name="Merkel B.J."/>
            <person name="Hornburger P."/>
            <person name="Mueller R.-W."/>
            <person name="Bruemmer F."/>
            <person name="Labrenz M."/>
            <person name="Spormann A.M."/>
            <person name="Op Den Camp H."/>
            <person name="Overmann J."/>
            <person name="Amann R."/>
            <person name="Jetten M.S.M."/>
            <person name="Mascher T."/>
            <person name="Medema M.H."/>
            <person name="Devos D.P."/>
            <person name="Kaster A.-K."/>
            <person name="Ovreas L."/>
            <person name="Rohde M."/>
            <person name="Galperin M.Y."/>
            <person name="Jogler C."/>
        </authorList>
    </citation>
    <scope>NUCLEOTIDE SEQUENCE [LARGE SCALE GENOMIC DNA]</scope>
    <source>
        <strain evidence="8 9">Pla100</strain>
    </source>
</reference>
<dbReference type="GO" id="GO:0019301">
    <property type="term" value="P:rhamnose catabolic process"/>
    <property type="evidence" value="ECO:0007669"/>
    <property type="project" value="UniProtKB-UniRule"/>
</dbReference>
<dbReference type="InterPro" id="IPR050337">
    <property type="entry name" value="L-rhamnose_isomerase"/>
</dbReference>
<evidence type="ECO:0000256" key="4">
    <source>
        <dbReference type="ARBA" id="ARBA00023235"/>
    </source>
</evidence>
<dbReference type="NCBIfam" id="TIGR01748">
    <property type="entry name" value="rhaA"/>
    <property type="match status" value="1"/>
</dbReference>
<comment type="catalytic activity">
    <reaction evidence="6">
        <text>L-rhamnopyranose = L-rhamnulose</text>
        <dbReference type="Rhea" id="RHEA:23160"/>
        <dbReference type="ChEBI" id="CHEBI:17897"/>
        <dbReference type="ChEBI" id="CHEBI:62346"/>
        <dbReference type="EC" id="5.3.1.14"/>
    </reaction>
</comment>
<comment type="pathway">
    <text evidence="6">Carbohydrate degradation; L-rhamnose degradation; glycerone phosphate from L-rhamnose: step 1/3.</text>
</comment>
<comment type="caution">
    <text evidence="8">The sequence shown here is derived from an EMBL/GenBank/DDBJ whole genome shotgun (WGS) entry which is preliminary data.</text>
</comment>
<dbReference type="OrthoDB" id="9766697at2"/>
<keyword evidence="3 6" id="KW-0464">Manganese</keyword>
<dbReference type="InterPro" id="IPR036237">
    <property type="entry name" value="Xyl_isomerase-like_sf"/>
</dbReference>
<keyword evidence="4 6" id="KW-0413">Isomerase</keyword>
<evidence type="ECO:0000256" key="6">
    <source>
        <dbReference type="HAMAP-Rule" id="MF_00541"/>
    </source>
</evidence>
<sequence length="427" mass="47577">MGHSSAIEAAFRLAIERYQSIGVDVQSALETLASVAISVHCWQGDDVAGFENTGETLGSGLAVTGNYPGRARTADELREDLEQAYSLIPGKHRLNLHALYGEFDGYVDRDQIGVEHFQGWIDWAASQSLSLDFNPSYFSHPKANDGLTLAHPDSGIREFWIDHGSACRHIASAMGKSQGNPCINNFWVPDGYKDSPADRGLPRRRLADSLDKIFADQLDPTHTLDAVECKLFGIGSESYVVGSHEFYLGYAISREKVLCLDAGHFHPTEQISDKISSTLMYVPELLLHVSRGVRWDSDHVVTMTDELQAIMQEIVRGNHLNRVHIGLDFFDASINRIAAWTIGTRNTIKALLMALLEPTAELQRLEAEGDFTARLAFMEEQKSMPFGAVWDYYCETKSVPVGRAWLDEVRRYESSVLSHRTQVEASV</sequence>
<evidence type="ECO:0000256" key="5">
    <source>
        <dbReference type="ARBA" id="ARBA00023308"/>
    </source>
</evidence>
<dbReference type="AlphaFoldDB" id="A0A5C6AV76"/>
<dbReference type="UniPathway" id="UPA00541">
    <property type="reaction ID" value="UER00601"/>
</dbReference>
<dbReference type="Proteomes" id="UP000316213">
    <property type="component" value="Unassembled WGS sequence"/>
</dbReference>
<comment type="similarity">
    <text evidence="6">Belongs to the rhamnose isomerase family.</text>
</comment>
<dbReference type="Pfam" id="PF06134">
    <property type="entry name" value="RhaA"/>
    <property type="match status" value="1"/>
</dbReference>
<dbReference type="EC" id="5.3.1.14" evidence="6 7"/>
<proteinExistence type="inferred from homology"/>
<protein>
    <recommendedName>
        <fullName evidence="6 7">L-rhamnose isomerase</fullName>
        <ecNumber evidence="6 7">5.3.1.14</ecNumber>
    </recommendedName>
</protein>
<dbReference type="GO" id="GO:0019324">
    <property type="term" value="P:L-lyxose metabolic process"/>
    <property type="evidence" value="ECO:0007669"/>
    <property type="project" value="TreeGrafter"/>
</dbReference>
<evidence type="ECO:0000313" key="9">
    <source>
        <dbReference type="Proteomes" id="UP000316213"/>
    </source>
</evidence>
<dbReference type="PANTHER" id="PTHR30268:SF0">
    <property type="entry name" value="L-RHAMNOSE ISOMERASE"/>
    <property type="match status" value="1"/>
</dbReference>
<dbReference type="NCBIfam" id="NF002203">
    <property type="entry name" value="PRK01076.1"/>
    <property type="match status" value="1"/>
</dbReference>
<organism evidence="8 9">
    <name type="scientific">Neorhodopirellula pilleata</name>
    <dbReference type="NCBI Taxonomy" id="2714738"/>
    <lineage>
        <taxon>Bacteria</taxon>
        <taxon>Pseudomonadati</taxon>
        <taxon>Planctomycetota</taxon>
        <taxon>Planctomycetia</taxon>
        <taxon>Pirellulales</taxon>
        <taxon>Pirellulaceae</taxon>
        <taxon>Neorhodopirellula</taxon>
    </lineage>
</organism>
<evidence type="ECO:0000256" key="7">
    <source>
        <dbReference type="NCBIfam" id="TIGR01748"/>
    </source>
</evidence>
<feature type="binding site" evidence="6">
    <location>
        <position position="298"/>
    </location>
    <ligand>
        <name>Mn(2+)</name>
        <dbReference type="ChEBI" id="CHEBI:29035"/>
    </ligand>
</feature>
<dbReference type="GO" id="GO:0030145">
    <property type="term" value="F:manganese ion binding"/>
    <property type="evidence" value="ECO:0007669"/>
    <property type="project" value="UniProtKB-UniRule"/>
</dbReference>
<feature type="binding site" evidence="6">
    <location>
        <position position="296"/>
    </location>
    <ligand>
        <name>Mn(2+)</name>
        <dbReference type="ChEBI" id="CHEBI:29035"/>
    </ligand>
</feature>
<comment type="subcellular location">
    <subcellularLocation>
        <location evidence="6">Cytoplasm</location>
    </subcellularLocation>
</comment>
<dbReference type="Gene3D" id="3.20.20.150">
    <property type="entry name" value="Divalent-metal-dependent TIM barrel enzymes"/>
    <property type="match status" value="1"/>
</dbReference>
<dbReference type="HAMAP" id="MF_00541">
    <property type="entry name" value="RhaA"/>
    <property type="match status" value="1"/>
</dbReference>
<dbReference type="SUPFAM" id="SSF51658">
    <property type="entry name" value="Xylose isomerase-like"/>
    <property type="match status" value="1"/>
</dbReference>
<evidence type="ECO:0000256" key="2">
    <source>
        <dbReference type="ARBA" id="ARBA00022723"/>
    </source>
</evidence>
<dbReference type="InterPro" id="IPR009308">
    <property type="entry name" value="Rhamnose_isomerase"/>
</dbReference>